<dbReference type="PANTHER" id="PTHR45953:SF1">
    <property type="entry name" value="IDURONATE 2-SULFATASE"/>
    <property type="match status" value="1"/>
</dbReference>
<protein>
    <recommendedName>
        <fullName evidence="3">Sulfatase N-terminal domain-containing protein</fullName>
    </recommendedName>
</protein>
<organism evidence="4 5">
    <name type="scientific">Handelsmanbacteria sp. (strain RIFCSPLOWO2_12_FULL_64_10)</name>
    <dbReference type="NCBI Taxonomy" id="1817868"/>
    <lineage>
        <taxon>Bacteria</taxon>
        <taxon>Candidatus Handelsmaniibacteriota</taxon>
    </lineage>
</organism>
<dbReference type="GO" id="GO:0046872">
    <property type="term" value="F:metal ion binding"/>
    <property type="evidence" value="ECO:0007669"/>
    <property type="project" value="UniProtKB-KW"/>
</dbReference>
<gene>
    <name evidence="4" type="ORF">A3F84_01975</name>
</gene>
<keyword evidence="2" id="KW-0378">Hydrolase</keyword>
<evidence type="ECO:0000313" key="4">
    <source>
        <dbReference type="EMBL" id="OGG46064.1"/>
    </source>
</evidence>
<name>A0A1F6CA63_HANXR</name>
<feature type="domain" description="Sulfatase N-terminal" evidence="3">
    <location>
        <begin position="6"/>
        <end position="294"/>
    </location>
</feature>
<dbReference type="Gene3D" id="3.40.720.10">
    <property type="entry name" value="Alkaline Phosphatase, subunit A"/>
    <property type="match status" value="1"/>
</dbReference>
<sequence length="444" mass="49503">MMPQRPNVLIIHCHDLGQHLHCYGVKTVVTPNIDAFAAAGVRFVNSFCTAPQCSPSRASMFTGRYPHNTGVMGICLPGEAWDLHPEERHLGQFFQDMGYATAAVGVIHETRSGAARCGLDEHLPVSRAAGATDAAIQYLERFARWPDCPFYLQVGFTEPHRLSPPNSDADKGFLGGSLKPDTERGVQVPEYLQDTESAREEIAELQGAIRHVDVQFGRLLTALSDRGLQENTLVIFTTDHGVGLPRAKCSLYDPGIEVAFILRLPSRRGWHGGRIVVPMVSNIDYLPTLLSLLDLPVPDNVQGRSFAPILDGHPYVERDAVFAELTYHRYYDPRRCVRTQTHKLILNFSIAPFFMDPSQSWHPRTLTVTPPNPAHARHPPVELYDLREDPPELNNVADKPEYARVRQELLTRLRGHLEQTDDPILHGPVPSPMHGQAAELLQAV</sequence>
<keyword evidence="1" id="KW-0479">Metal-binding</keyword>
<dbReference type="SUPFAM" id="SSF53649">
    <property type="entry name" value="Alkaline phosphatase-like"/>
    <property type="match status" value="1"/>
</dbReference>
<accession>A0A1F6CA63</accession>
<dbReference type="InterPro" id="IPR000917">
    <property type="entry name" value="Sulfatase_N"/>
</dbReference>
<dbReference type="Proteomes" id="UP000178606">
    <property type="component" value="Unassembled WGS sequence"/>
</dbReference>
<dbReference type="GO" id="GO:0005737">
    <property type="term" value="C:cytoplasm"/>
    <property type="evidence" value="ECO:0007669"/>
    <property type="project" value="TreeGrafter"/>
</dbReference>
<proteinExistence type="predicted"/>
<dbReference type="PANTHER" id="PTHR45953">
    <property type="entry name" value="IDURONATE 2-SULFATASE"/>
    <property type="match status" value="1"/>
</dbReference>
<evidence type="ECO:0000256" key="1">
    <source>
        <dbReference type="ARBA" id="ARBA00022723"/>
    </source>
</evidence>
<evidence type="ECO:0000313" key="5">
    <source>
        <dbReference type="Proteomes" id="UP000178606"/>
    </source>
</evidence>
<dbReference type="CDD" id="cd16027">
    <property type="entry name" value="SGSH"/>
    <property type="match status" value="1"/>
</dbReference>
<dbReference type="Pfam" id="PF00884">
    <property type="entry name" value="Sulfatase"/>
    <property type="match status" value="1"/>
</dbReference>
<dbReference type="AlphaFoldDB" id="A0A1F6CA63"/>
<dbReference type="GO" id="GO:0008484">
    <property type="term" value="F:sulfuric ester hydrolase activity"/>
    <property type="evidence" value="ECO:0007669"/>
    <property type="project" value="TreeGrafter"/>
</dbReference>
<dbReference type="InterPro" id="IPR017850">
    <property type="entry name" value="Alkaline_phosphatase_core_sf"/>
</dbReference>
<evidence type="ECO:0000256" key="2">
    <source>
        <dbReference type="ARBA" id="ARBA00022801"/>
    </source>
</evidence>
<dbReference type="EMBL" id="MFKF01000345">
    <property type="protein sequence ID" value="OGG46064.1"/>
    <property type="molecule type" value="Genomic_DNA"/>
</dbReference>
<comment type="caution">
    <text evidence="4">The sequence shown here is derived from an EMBL/GenBank/DDBJ whole genome shotgun (WGS) entry which is preliminary data.</text>
</comment>
<evidence type="ECO:0000259" key="3">
    <source>
        <dbReference type="Pfam" id="PF00884"/>
    </source>
</evidence>
<reference evidence="4 5" key="1">
    <citation type="journal article" date="2016" name="Nat. Commun.">
        <title>Thousands of microbial genomes shed light on interconnected biogeochemical processes in an aquifer system.</title>
        <authorList>
            <person name="Anantharaman K."/>
            <person name="Brown C.T."/>
            <person name="Hug L.A."/>
            <person name="Sharon I."/>
            <person name="Castelle C.J."/>
            <person name="Probst A.J."/>
            <person name="Thomas B.C."/>
            <person name="Singh A."/>
            <person name="Wilkins M.J."/>
            <person name="Karaoz U."/>
            <person name="Brodie E.L."/>
            <person name="Williams K.H."/>
            <person name="Hubbard S.S."/>
            <person name="Banfield J.F."/>
        </authorList>
    </citation>
    <scope>NUCLEOTIDE SEQUENCE [LARGE SCALE GENOMIC DNA]</scope>
    <source>
        <strain evidence="5">RIFCSPLOWO2_12_FULL_64_10</strain>
    </source>
</reference>